<dbReference type="OrthoDB" id="3504852at2"/>
<keyword evidence="2" id="KW-1185">Reference proteome</keyword>
<dbReference type="EMBL" id="QLYX01000004">
    <property type="protein sequence ID" value="RAY14997.1"/>
    <property type="molecule type" value="Genomic_DNA"/>
</dbReference>
<dbReference type="AlphaFoldDB" id="A0A365H7D9"/>
<protein>
    <submittedName>
        <fullName evidence="1">Uncharacterized protein</fullName>
    </submittedName>
</protein>
<accession>A0A365H7D9</accession>
<organism evidence="1 2">
    <name type="scientific">Actinomadura craniellae</name>
    <dbReference type="NCBI Taxonomy" id="2231787"/>
    <lineage>
        <taxon>Bacteria</taxon>
        <taxon>Bacillati</taxon>
        <taxon>Actinomycetota</taxon>
        <taxon>Actinomycetes</taxon>
        <taxon>Streptosporangiales</taxon>
        <taxon>Thermomonosporaceae</taxon>
        <taxon>Actinomadura</taxon>
    </lineage>
</organism>
<gene>
    <name evidence="1" type="ORF">DPM19_09610</name>
</gene>
<evidence type="ECO:0000313" key="2">
    <source>
        <dbReference type="Proteomes" id="UP000251891"/>
    </source>
</evidence>
<dbReference type="Proteomes" id="UP000251891">
    <property type="component" value="Unassembled WGS sequence"/>
</dbReference>
<proteinExistence type="predicted"/>
<comment type="caution">
    <text evidence="1">The sequence shown here is derived from an EMBL/GenBank/DDBJ whole genome shotgun (WGS) entry which is preliminary data.</text>
</comment>
<reference evidence="1 2" key="1">
    <citation type="submission" date="2018-06" db="EMBL/GenBank/DDBJ databases">
        <title>Actinomadura craniellae sp. nov. isolated from marine sponge Craniella sp.</title>
        <authorList>
            <person name="Li L."/>
            <person name="Xu Q.H."/>
            <person name="Lin H.W."/>
            <person name="Lu Y.H."/>
        </authorList>
    </citation>
    <scope>NUCLEOTIDE SEQUENCE [LARGE SCALE GENOMIC DNA]</scope>
    <source>
        <strain evidence="1 2">LHW63021</strain>
    </source>
</reference>
<sequence>MTGRHPTITPASYFPLVPRPRPSCVPLTTRIDRLRALAAEPGTGDLHQQLIRAAEVCNLAALIASDCGLNTLARDLCRRQYDVFEQARPLPDDVVPLALQPLLNIPRQMIRDGDGSGAYATLEALHRAARTQSGTVVAGRKVRLRDLARSVEGHKALTARVWAALLADGTRALVQVGRWTDAAERIAAHRGIGTRLLDGRQVTILAAAHTGRHEQAAELIDHSSVHEPWEHAVQHLLRAHCQKSAGTDVQRHLPAMIASTLALLKQTDPGTTVFRSRAAITVLDLTRTHYSPEREELTRTLIEAAGHDGYAARDLLARPYLTYEQCQVLVKLVRICGLDAGVILEPLHGHLMTAARCGEQRLRALLNVESGFS</sequence>
<name>A0A365H7D9_9ACTN</name>
<dbReference type="RefSeq" id="WP_111865162.1">
    <property type="nucleotide sequence ID" value="NZ_QLYX01000004.1"/>
</dbReference>
<evidence type="ECO:0000313" key="1">
    <source>
        <dbReference type="EMBL" id="RAY14997.1"/>
    </source>
</evidence>